<dbReference type="EMBL" id="BARS01025771">
    <property type="protein sequence ID" value="GAG07979.1"/>
    <property type="molecule type" value="Genomic_DNA"/>
</dbReference>
<name>X0UQ99_9ZZZZ</name>
<proteinExistence type="predicted"/>
<comment type="caution">
    <text evidence="1">The sequence shown here is derived from an EMBL/GenBank/DDBJ whole genome shotgun (WGS) entry which is preliminary data.</text>
</comment>
<evidence type="ECO:0000313" key="1">
    <source>
        <dbReference type="EMBL" id="GAG07979.1"/>
    </source>
</evidence>
<gene>
    <name evidence="1" type="ORF">S01H1_40681</name>
</gene>
<sequence>CNQCFYNRPKAFYLPIGQRHFPTLEEVGDGIVRVNSGHDSNIDRHYVIRTTEQYPKRFFNTSIPRFNFPAPVVFTANPNEEEKPILPHDFVYHETSEYEFDDVMFVRLRVSSTNLHYIIMAAEQWGIEHVPVVLTFMRYYVKDVFAKQNDNFYNYRKYIINPSWCPTEEFMRLTLQIVSQFNPRIEMCGTPTSSFCKDCLNCEKYYRITKRRMNESTTSQ</sequence>
<reference evidence="1" key="1">
    <citation type="journal article" date="2014" name="Front. Microbiol.">
        <title>High frequency of phylogenetically diverse reductive dehalogenase-homologous genes in deep subseafloor sedimentary metagenomes.</title>
        <authorList>
            <person name="Kawai M."/>
            <person name="Futagami T."/>
            <person name="Toyoda A."/>
            <person name="Takaki Y."/>
            <person name="Nishi S."/>
            <person name="Hori S."/>
            <person name="Arai W."/>
            <person name="Tsubouchi T."/>
            <person name="Morono Y."/>
            <person name="Uchiyama I."/>
            <person name="Ito T."/>
            <person name="Fujiyama A."/>
            <person name="Inagaki F."/>
            <person name="Takami H."/>
        </authorList>
    </citation>
    <scope>NUCLEOTIDE SEQUENCE</scope>
    <source>
        <strain evidence="1">Expedition CK06-06</strain>
    </source>
</reference>
<accession>X0UQ99</accession>
<dbReference type="AlphaFoldDB" id="X0UQ99"/>
<protein>
    <submittedName>
        <fullName evidence="1">Uncharacterized protein</fullName>
    </submittedName>
</protein>
<feature type="non-terminal residue" evidence="1">
    <location>
        <position position="1"/>
    </location>
</feature>
<organism evidence="1">
    <name type="scientific">marine sediment metagenome</name>
    <dbReference type="NCBI Taxonomy" id="412755"/>
    <lineage>
        <taxon>unclassified sequences</taxon>
        <taxon>metagenomes</taxon>
        <taxon>ecological metagenomes</taxon>
    </lineage>
</organism>